<dbReference type="RefSeq" id="WP_155615841.1">
    <property type="nucleotide sequence ID" value="NZ_WNZX01000041.1"/>
</dbReference>
<evidence type="ECO:0000256" key="1">
    <source>
        <dbReference type="SAM" id="Phobius"/>
    </source>
</evidence>
<dbReference type="InterPro" id="IPR036873">
    <property type="entry name" value="Rhodanese-like_dom_sf"/>
</dbReference>
<feature type="transmembrane region" description="Helical" evidence="1">
    <location>
        <begin position="6"/>
        <end position="21"/>
    </location>
</feature>
<dbReference type="AlphaFoldDB" id="A0A7X3CV03"/>
<proteinExistence type="predicted"/>
<reference evidence="3 4" key="1">
    <citation type="submission" date="2019-11" db="EMBL/GenBank/DDBJ databases">
        <title>Draft genome sequences of five Paenibacillus species of dairy origin.</title>
        <authorList>
            <person name="Olajide A.M."/>
            <person name="Chen S."/>
            <person name="Lapointe G."/>
        </authorList>
    </citation>
    <scope>NUCLEOTIDE SEQUENCE [LARGE SCALE GENOMIC DNA]</scope>
    <source>
        <strain evidence="3 4">2CS3</strain>
    </source>
</reference>
<dbReference type="Gene3D" id="3.40.250.10">
    <property type="entry name" value="Rhodanese-like domain"/>
    <property type="match status" value="1"/>
</dbReference>
<protein>
    <submittedName>
        <fullName evidence="3">Rhodanese-like domain-containing protein</fullName>
    </submittedName>
</protein>
<sequence>MDYALYVLLAVFVVWMFYKKFQFTPVKGLRNLQLREFKEEYKGNKLIDVRESREYTRGYIPGAVNIPLSQLKQRLGEIPKDKPVYLYCQSGMRSKQAGKILSNNGYGQIAHLTGGIMAWDGPTKK</sequence>
<dbReference type="PROSITE" id="PS50206">
    <property type="entry name" value="RHODANESE_3"/>
    <property type="match status" value="1"/>
</dbReference>
<keyword evidence="1" id="KW-0812">Transmembrane</keyword>
<dbReference type="InterPro" id="IPR001763">
    <property type="entry name" value="Rhodanese-like_dom"/>
</dbReference>
<gene>
    <name evidence="3" type="ORF">GNP93_26080</name>
</gene>
<dbReference type="EMBL" id="WNZX01000041">
    <property type="protein sequence ID" value="MUG74047.1"/>
    <property type="molecule type" value="Genomic_DNA"/>
</dbReference>
<dbReference type="PANTHER" id="PTHR43031">
    <property type="entry name" value="FAD-DEPENDENT OXIDOREDUCTASE"/>
    <property type="match status" value="1"/>
</dbReference>
<dbReference type="InterPro" id="IPR050229">
    <property type="entry name" value="GlpE_sulfurtransferase"/>
</dbReference>
<feature type="domain" description="Rhodanese" evidence="2">
    <location>
        <begin position="40"/>
        <end position="125"/>
    </location>
</feature>
<dbReference type="SUPFAM" id="SSF52821">
    <property type="entry name" value="Rhodanese/Cell cycle control phosphatase"/>
    <property type="match status" value="1"/>
</dbReference>
<evidence type="ECO:0000259" key="2">
    <source>
        <dbReference type="PROSITE" id="PS50206"/>
    </source>
</evidence>
<dbReference type="CDD" id="cd00158">
    <property type="entry name" value="RHOD"/>
    <property type="match status" value="1"/>
</dbReference>
<dbReference type="Pfam" id="PF00581">
    <property type="entry name" value="Rhodanese"/>
    <property type="match status" value="1"/>
</dbReference>
<evidence type="ECO:0000313" key="3">
    <source>
        <dbReference type="EMBL" id="MUG74047.1"/>
    </source>
</evidence>
<keyword evidence="4" id="KW-1185">Reference proteome</keyword>
<dbReference type="PANTHER" id="PTHR43031:SF18">
    <property type="entry name" value="RHODANESE-RELATED SULFURTRANSFERASES"/>
    <property type="match status" value="1"/>
</dbReference>
<dbReference type="SMART" id="SM00450">
    <property type="entry name" value="RHOD"/>
    <property type="match status" value="1"/>
</dbReference>
<accession>A0A7X3CV03</accession>
<comment type="caution">
    <text evidence="3">The sequence shown here is derived from an EMBL/GenBank/DDBJ whole genome shotgun (WGS) entry which is preliminary data.</text>
</comment>
<name>A0A7X3CV03_9BACL</name>
<keyword evidence="1" id="KW-0472">Membrane</keyword>
<dbReference type="Proteomes" id="UP000450917">
    <property type="component" value="Unassembled WGS sequence"/>
</dbReference>
<evidence type="ECO:0000313" key="4">
    <source>
        <dbReference type="Proteomes" id="UP000450917"/>
    </source>
</evidence>
<keyword evidence="1" id="KW-1133">Transmembrane helix</keyword>
<organism evidence="3 4">
    <name type="scientific">Paenibacillus validus</name>
    <dbReference type="NCBI Taxonomy" id="44253"/>
    <lineage>
        <taxon>Bacteria</taxon>
        <taxon>Bacillati</taxon>
        <taxon>Bacillota</taxon>
        <taxon>Bacilli</taxon>
        <taxon>Bacillales</taxon>
        <taxon>Paenibacillaceae</taxon>
        <taxon>Paenibacillus</taxon>
    </lineage>
</organism>